<comment type="similarity">
    <text evidence="1 3">Belongs to the type-B carboxylesterase/lipase family.</text>
</comment>
<dbReference type="InterPro" id="IPR029058">
    <property type="entry name" value="AB_hydrolase_fold"/>
</dbReference>
<keyword evidence="2 3" id="KW-0378">Hydrolase</keyword>
<dbReference type="InterPro" id="IPR002018">
    <property type="entry name" value="CarbesteraseB"/>
</dbReference>
<dbReference type="PROSITE" id="PS00122">
    <property type="entry name" value="CARBOXYLESTERASE_B_1"/>
    <property type="match status" value="1"/>
</dbReference>
<dbReference type="Pfam" id="PF00135">
    <property type="entry name" value="COesterase"/>
    <property type="match status" value="1"/>
</dbReference>
<dbReference type="GO" id="GO:0016787">
    <property type="term" value="F:hydrolase activity"/>
    <property type="evidence" value="ECO:0007669"/>
    <property type="project" value="UniProtKB-KW"/>
</dbReference>
<keyword evidence="6" id="KW-1185">Reference proteome</keyword>
<dbReference type="STRING" id="28573.A0A0U1MB33"/>
<dbReference type="OrthoDB" id="408631at2759"/>
<feature type="signal peptide" evidence="3">
    <location>
        <begin position="1"/>
        <end position="23"/>
    </location>
</feature>
<dbReference type="Gene3D" id="3.40.50.1820">
    <property type="entry name" value="alpha/beta hydrolase"/>
    <property type="match status" value="1"/>
</dbReference>
<accession>A0A0U1MB33</accession>
<gene>
    <name evidence="5" type="ORF">PISL3812_09246</name>
</gene>
<dbReference type="PANTHER" id="PTHR11559">
    <property type="entry name" value="CARBOXYLESTERASE"/>
    <property type="match status" value="1"/>
</dbReference>
<keyword evidence="3" id="KW-0732">Signal</keyword>
<dbReference type="OMA" id="YICPGID"/>
<proteinExistence type="inferred from homology"/>
<organism evidence="5 6">
    <name type="scientific">Talaromyces islandicus</name>
    <name type="common">Penicillium islandicum</name>
    <dbReference type="NCBI Taxonomy" id="28573"/>
    <lineage>
        <taxon>Eukaryota</taxon>
        <taxon>Fungi</taxon>
        <taxon>Dikarya</taxon>
        <taxon>Ascomycota</taxon>
        <taxon>Pezizomycotina</taxon>
        <taxon>Eurotiomycetes</taxon>
        <taxon>Eurotiomycetidae</taxon>
        <taxon>Eurotiales</taxon>
        <taxon>Trichocomaceae</taxon>
        <taxon>Talaromyces</taxon>
        <taxon>Talaromyces sect. Islandici</taxon>
    </lineage>
</organism>
<feature type="chain" id="PRO_5006521530" description="Carboxylic ester hydrolase" evidence="3">
    <location>
        <begin position="24"/>
        <end position="540"/>
    </location>
</feature>
<dbReference type="ESTHER" id="talis-a0a0u1mb33">
    <property type="family name" value="Fungal_carboxylesterase_lipase"/>
</dbReference>
<dbReference type="Proteomes" id="UP000054383">
    <property type="component" value="Unassembled WGS sequence"/>
</dbReference>
<feature type="domain" description="Carboxylesterase type B" evidence="4">
    <location>
        <begin position="40"/>
        <end position="520"/>
    </location>
</feature>
<evidence type="ECO:0000256" key="3">
    <source>
        <dbReference type="RuleBase" id="RU361235"/>
    </source>
</evidence>
<name>A0A0U1MB33_TALIS</name>
<dbReference type="SUPFAM" id="SSF53474">
    <property type="entry name" value="alpha/beta-Hydrolases"/>
    <property type="match status" value="1"/>
</dbReference>
<evidence type="ECO:0000259" key="4">
    <source>
        <dbReference type="Pfam" id="PF00135"/>
    </source>
</evidence>
<dbReference type="EMBL" id="CVMT01000011">
    <property type="protein sequence ID" value="CRG92190.1"/>
    <property type="molecule type" value="Genomic_DNA"/>
</dbReference>
<evidence type="ECO:0000256" key="2">
    <source>
        <dbReference type="ARBA" id="ARBA00022801"/>
    </source>
</evidence>
<dbReference type="PROSITE" id="PS00941">
    <property type="entry name" value="CARBOXYLESTERASE_B_2"/>
    <property type="match status" value="1"/>
</dbReference>
<dbReference type="AlphaFoldDB" id="A0A0U1MB33"/>
<dbReference type="InterPro" id="IPR050309">
    <property type="entry name" value="Type-B_Carboxylest/Lipase"/>
</dbReference>
<evidence type="ECO:0000256" key="1">
    <source>
        <dbReference type="ARBA" id="ARBA00005964"/>
    </source>
</evidence>
<evidence type="ECO:0000313" key="6">
    <source>
        <dbReference type="Proteomes" id="UP000054383"/>
    </source>
</evidence>
<dbReference type="InterPro" id="IPR019826">
    <property type="entry name" value="Carboxylesterase_B_AS"/>
</dbReference>
<protein>
    <recommendedName>
        <fullName evidence="3">Carboxylic ester hydrolase</fullName>
        <ecNumber evidence="3">3.1.1.-</ecNumber>
    </recommendedName>
</protein>
<dbReference type="InterPro" id="IPR019819">
    <property type="entry name" value="Carboxylesterase_B_CS"/>
</dbReference>
<dbReference type="EC" id="3.1.1.-" evidence="3"/>
<evidence type="ECO:0000313" key="5">
    <source>
        <dbReference type="EMBL" id="CRG92190.1"/>
    </source>
</evidence>
<sequence>MAGLAMVLLLCACLALWPAFVAADSNVKHLDYASYSGYTQNNGVAFWKGMRFAAPPTGKLRFAEPQDPERESGTQDALSHGRLCVATDKYPIPGNQSEDCLFIDVYAPANASNVPVFFWIQGGGFNADSNANYDGTGLVQASGQNIAVVTFNYRVGPYGFLASKEVQRRGALNNGLKDIIKALEWVNKYIHVFGGDPDHVTLGGDSAGAGAITMLLSAYGGSDRLNHLFHAAAAESQSFGALATVSESQFAYDNLTERVGCSSATDTLACLRDLDLNTLQQENYNIPFPGASIAPLYMYSPTIDNDLITDYTYNLFAQGKFAKVPVIFGDDTNEGTIFVPKNTSSVDDADAFLQANFPTIKTKQLVEINSMYMSQPDNPVYPNAGQYWQGLANAYGEMRYICPGIYLSSVFNNDHESAQSNWNYHYAVTDWGAETSGYGTQHTIETNAIWGPDYVSAPAPASYSTNNSAIIPVMQGYWTSFIRSFNPNTHRAKGSPEWNTWGDERNRIYIRTGETKMETVPDAQSKRCKYLQSIAVSLDQ</sequence>
<reference evidence="5 6" key="1">
    <citation type="submission" date="2015-04" db="EMBL/GenBank/DDBJ databases">
        <authorList>
            <person name="Syromyatnikov M.Y."/>
            <person name="Popov V.N."/>
        </authorList>
    </citation>
    <scope>NUCLEOTIDE SEQUENCE [LARGE SCALE GENOMIC DNA]</scope>
    <source>
        <strain evidence="5">WF-38-12</strain>
    </source>
</reference>